<dbReference type="Gene3D" id="2.60.120.10">
    <property type="entry name" value="Jelly Rolls"/>
    <property type="match status" value="1"/>
</dbReference>
<dbReference type="RefSeq" id="WP_091540682.1">
    <property type="nucleotide sequence ID" value="NZ_FONY01000005.1"/>
</dbReference>
<keyword evidence="2 5" id="KW-0238">DNA-binding</keyword>
<dbReference type="SUPFAM" id="SSF46689">
    <property type="entry name" value="Homeodomain-like"/>
    <property type="match status" value="2"/>
</dbReference>
<sequence>MKALIKKSVDSPVHSFMVRELIEPQFDPTWHFHPHYQLFTVLDGNGTRFVGDNIRLFMPEDTVFLGPNIPHVWRSDHSEKNHAHGIVVYFTEDFLGKDFFEKPEMYLIKQLFANSQRGLEIIGDTRISLQKSLMELVKLSGFDSILKLLSILNDLSHSTEYKYITTPNYVNSHKISETERMQKVHEYVMQHFKEEISLSELASLICMSESAFCRYFKSRTNKTFSDFVSEVRIGYACKLLMDNKLSVTQIALESGFNTISNFNRQFKNLMGKSPLQYQKEFLSQVMF</sequence>
<evidence type="ECO:0000256" key="2">
    <source>
        <dbReference type="ARBA" id="ARBA00023125"/>
    </source>
</evidence>
<reference evidence="5 6" key="1">
    <citation type="submission" date="2016-10" db="EMBL/GenBank/DDBJ databases">
        <authorList>
            <person name="de Groot N.N."/>
        </authorList>
    </citation>
    <scope>NUCLEOTIDE SEQUENCE [LARGE SCALE GENOMIC DNA]</scope>
    <source>
        <strain>GEY</strain>
        <strain evidence="6">DSM 9560</strain>
    </source>
</reference>
<dbReference type="PROSITE" id="PS01124">
    <property type="entry name" value="HTH_ARAC_FAMILY_2"/>
    <property type="match status" value="1"/>
</dbReference>
<evidence type="ECO:0000313" key="6">
    <source>
        <dbReference type="Proteomes" id="UP000199513"/>
    </source>
</evidence>
<feature type="domain" description="HTH araC/xylS-type" evidence="4">
    <location>
        <begin position="182"/>
        <end position="280"/>
    </location>
</feature>
<dbReference type="InterPro" id="IPR011051">
    <property type="entry name" value="RmlC_Cupin_sf"/>
</dbReference>
<accession>A0A1I2CSQ0</accession>
<dbReference type="InterPro" id="IPR020449">
    <property type="entry name" value="Tscrpt_reg_AraC-type_HTH"/>
</dbReference>
<dbReference type="AlphaFoldDB" id="A0A1I2CSQ0"/>
<name>A0A1I2CSQ0_9BACT</name>
<keyword evidence="3" id="KW-0804">Transcription</keyword>
<dbReference type="GO" id="GO:0043565">
    <property type="term" value="F:sequence-specific DNA binding"/>
    <property type="evidence" value="ECO:0007669"/>
    <property type="project" value="InterPro"/>
</dbReference>
<dbReference type="SMART" id="SM00342">
    <property type="entry name" value="HTH_ARAC"/>
    <property type="match status" value="1"/>
</dbReference>
<protein>
    <submittedName>
        <fullName evidence="5">AraC-type DNA-binding protein</fullName>
    </submittedName>
</protein>
<dbReference type="OrthoDB" id="792101at2"/>
<dbReference type="InterPro" id="IPR009057">
    <property type="entry name" value="Homeodomain-like_sf"/>
</dbReference>
<dbReference type="Pfam" id="PF12833">
    <property type="entry name" value="HTH_18"/>
    <property type="match status" value="1"/>
</dbReference>
<dbReference type="EMBL" id="FONY01000005">
    <property type="protein sequence ID" value="SFE71356.1"/>
    <property type="molecule type" value="Genomic_DNA"/>
</dbReference>
<dbReference type="InterPro" id="IPR018062">
    <property type="entry name" value="HTH_AraC-typ_CS"/>
</dbReference>
<proteinExistence type="predicted"/>
<dbReference type="InterPro" id="IPR014710">
    <property type="entry name" value="RmlC-like_jellyroll"/>
</dbReference>
<evidence type="ECO:0000256" key="3">
    <source>
        <dbReference type="ARBA" id="ARBA00023163"/>
    </source>
</evidence>
<dbReference type="Proteomes" id="UP000199513">
    <property type="component" value="Unassembled WGS sequence"/>
</dbReference>
<dbReference type="GO" id="GO:0003700">
    <property type="term" value="F:DNA-binding transcription factor activity"/>
    <property type="evidence" value="ECO:0007669"/>
    <property type="project" value="InterPro"/>
</dbReference>
<dbReference type="InterPro" id="IPR018060">
    <property type="entry name" value="HTH_AraC"/>
</dbReference>
<dbReference type="STRING" id="1003.SAMN04488541_1005138"/>
<dbReference type="PANTHER" id="PTHR43280">
    <property type="entry name" value="ARAC-FAMILY TRANSCRIPTIONAL REGULATOR"/>
    <property type="match status" value="1"/>
</dbReference>
<dbReference type="PANTHER" id="PTHR43280:SF27">
    <property type="entry name" value="TRANSCRIPTIONAL REGULATOR MTLR"/>
    <property type="match status" value="1"/>
</dbReference>
<evidence type="ECO:0000256" key="1">
    <source>
        <dbReference type="ARBA" id="ARBA00023015"/>
    </source>
</evidence>
<dbReference type="Gene3D" id="1.10.10.60">
    <property type="entry name" value="Homeodomain-like"/>
    <property type="match status" value="2"/>
</dbReference>
<dbReference type="PRINTS" id="PR00032">
    <property type="entry name" value="HTHARAC"/>
</dbReference>
<gene>
    <name evidence="5" type="ORF">SAMN04488541_1005138</name>
</gene>
<organism evidence="5 6">
    <name type="scientific">Thermoflexibacter ruber</name>
    <dbReference type="NCBI Taxonomy" id="1003"/>
    <lineage>
        <taxon>Bacteria</taxon>
        <taxon>Pseudomonadati</taxon>
        <taxon>Bacteroidota</taxon>
        <taxon>Cytophagia</taxon>
        <taxon>Cytophagales</taxon>
        <taxon>Thermoflexibacteraceae</taxon>
        <taxon>Thermoflexibacter</taxon>
    </lineage>
</organism>
<dbReference type="SUPFAM" id="SSF51182">
    <property type="entry name" value="RmlC-like cupins"/>
    <property type="match status" value="1"/>
</dbReference>
<keyword evidence="1" id="KW-0805">Transcription regulation</keyword>
<keyword evidence="6" id="KW-1185">Reference proteome</keyword>
<dbReference type="PROSITE" id="PS00041">
    <property type="entry name" value="HTH_ARAC_FAMILY_1"/>
    <property type="match status" value="1"/>
</dbReference>
<evidence type="ECO:0000259" key="4">
    <source>
        <dbReference type="PROSITE" id="PS01124"/>
    </source>
</evidence>
<evidence type="ECO:0000313" key="5">
    <source>
        <dbReference type="EMBL" id="SFE71356.1"/>
    </source>
</evidence>